<gene>
    <name evidence="2" type="ORF">BN2475_1070007</name>
</gene>
<dbReference type="RefSeq" id="WP_094783161.1">
    <property type="nucleotide sequence ID" value="NZ_CYGX02000107.1"/>
</dbReference>
<organism evidence="2 3">
    <name type="scientific">Paraburkholderia ribeironis</name>
    <dbReference type="NCBI Taxonomy" id="1247936"/>
    <lineage>
        <taxon>Bacteria</taxon>
        <taxon>Pseudomonadati</taxon>
        <taxon>Pseudomonadota</taxon>
        <taxon>Betaproteobacteria</taxon>
        <taxon>Burkholderiales</taxon>
        <taxon>Burkholderiaceae</taxon>
        <taxon>Paraburkholderia</taxon>
    </lineage>
</organism>
<accession>A0A1N7SNW8</accession>
<protein>
    <submittedName>
        <fullName evidence="2">NmrA family protein</fullName>
    </submittedName>
</protein>
<proteinExistence type="predicted"/>
<dbReference type="AlphaFoldDB" id="A0A1N7SNW8"/>
<evidence type="ECO:0000259" key="1">
    <source>
        <dbReference type="Pfam" id="PF05368"/>
    </source>
</evidence>
<feature type="domain" description="NmrA-like" evidence="1">
    <location>
        <begin position="3"/>
        <end position="235"/>
    </location>
</feature>
<dbReference type="InterPro" id="IPR008030">
    <property type="entry name" value="NmrA-like"/>
</dbReference>
<evidence type="ECO:0000313" key="2">
    <source>
        <dbReference type="EMBL" id="SIT48631.1"/>
    </source>
</evidence>
<sequence length="295" mass="31355">MFAITGVTGQVGGAAARALLDAGHAVRAILRDESKATQWMQRGAEVAIASFEDADALAAAFHGTAGAFVMIAPNFAPQPGYPNAHAAAAVLRDALTRARPQRVAALSSVGGQRESGLGLITQVHILEAALADLSIPTAILRPAWFMENALWDIAPARDTGVMPSFLQPLEQAYPMVATADIGSVIANTLTQSWRGRRVIEIEGPQRYTQHEIAALLGDVLGRRVKAQAVPREQWEALFQAAGTAWPAPRIDMIDGFNSGWIDFEGGANERVIGTTDYRAVLAVLAELAELAERAG</sequence>
<dbReference type="PANTHER" id="PTHR43162:SF1">
    <property type="entry name" value="PRESTALK A DIFFERENTIATION PROTEIN A"/>
    <property type="match status" value="1"/>
</dbReference>
<dbReference type="EMBL" id="CYGX02000107">
    <property type="protein sequence ID" value="SIT48631.1"/>
    <property type="molecule type" value="Genomic_DNA"/>
</dbReference>
<keyword evidence="3" id="KW-1185">Reference proteome</keyword>
<dbReference type="InterPro" id="IPR051604">
    <property type="entry name" value="Ergot_Alk_Oxidoreductase"/>
</dbReference>
<dbReference type="Gene3D" id="3.40.50.720">
    <property type="entry name" value="NAD(P)-binding Rossmann-like Domain"/>
    <property type="match status" value="1"/>
</dbReference>
<dbReference type="Proteomes" id="UP000187012">
    <property type="component" value="Unassembled WGS sequence"/>
</dbReference>
<reference evidence="2 3" key="1">
    <citation type="submission" date="2016-12" db="EMBL/GenBank/DDBJ databases">
        <authorList>
            <person name="Song W.-J."/>
            <person name="Kurnit D.M."/>
        </authorList>
    </citation>
    <scope>NUCLEOTIDE SEQUENCE [LARGE SCALE GENOMIC DNA]</scope>
    <source>
        <strain evidence="2 3">STM7296</strain>
    </source>
</reference>
<dbReference type="Pfam" id="PF05368">
    <property type="entry name" value="NmrA"/>
    <property type="match status" value="1"/>
</dbReference>
<name>A0A1N7SNW8_9BURK</name>
<dbReference type="PANTHER" id="PTHR43162">
    <property type="match status" value="1"/>
</dbReference>
<dbReference type="STRING" id="1247936.BN2475_1070007"/>
<dbReference type="Gene3D" id="3.90.25.10">
    <property type="entry name" value="UDP-galactose 4-epimerase, domain 1"/>
    <property type="match status" value="1"/>
</dbReference>
<dbReference type="InterPro" id="IPR036291">
    <property type="entry name" value="NAD(P)-bd_dom_sf"/>
</dbReference>
<dbReference type="SUPFAM" id="SSF51735">
    <property type="entry name" value="NAD(P)-binding Rossmann-fold domains"/>
    <property type="match status" value="1"/>
</dbReference>
<evidence type="ECO:0000313" key="3">
    <source>
        <dbReference type="Proteomes" id="UP000187012"/>
    </source>
</evidence>
<dbReference type="OrthoDB" id="9777801at2"/>